<dbReference type="EMBL" id="LGGD01000079">
    <property type="protein sequence ID" value="KUK62144.1"/>
    <property type="molecule type" value="Genomic_DNA"/>
</dbReference>
<comment type="caution">
    <text evidence="3">The sequence shown here is derived from an EMBL/GenBank/DDBJ whole genome shotgun (WGS) entry which is preliminary data.</text>
</comment>
<protein>
    <submittedName>
        <fullName evidence="3">Transcriptional regulator, ArsR family</fullName>
    </submittedName>
</protein>
<dbReference type="Gene3D" id="1.10.10.10">
    <property type="entry name" value="Winged helix-like DNA-binding domain superfamily/Winged helix DNA-binding domain"/>
    <property type="match status" value="1"/>
</dbReference>
<dbReference type="PROSITE" id="PS50006">
    <property type="entry name" value="FHA_DOMAIN"/>
    <property type="match status" value="1"/>
</dbReference>
<dbReference type="CDD" id="cd00090">
    <property type="entry name" value="HTH_ARSR"/>
    <property type="match status" value="1"/>
</dbReference>
<dbReference type="Proteomes" id="UP000054598">
    <property type="component" value="Unassembled WGS sequence"/>
</dbReference>
<dbReference type="Pfam" id="PF00498">
    <property type="entry name" value="FHA"/>
    <property type="match status" value="1"/>
</dbReference>
<dbReference type="Pfam" id="PF01022">
    <property type="entry name" value="HTH_5"/>
    <property type="match status" value="1"/>
</dbReference>
<dbReference type="InterPro" id="IPR001845">
    <property type="entry name" value="HTH_ArsR_DNA-bd_dom"/>
</dbReference>
<dbReference type="CDD" id="cd00060">
    <property type="entry name" value="FHA"/>
    <property type="match status" value="1"/>
</dbReference>
<dbReference type="GO" id="GO:0003700">
    <property type="term" value="F:DNA-binding transcription factor activity"/>
    <property type="evidence" value="ECO:0007669"/>
    <property type="project" value="InterPro"/>
</dbReference>
<reference evidence="4 5" key="2">
    <citation type="journal article" date="2015" name="MBio">
        <title>Genome-Resolved Metagenomic Analysis Reveals Roles for Candidate Phyla and Other Microbial Community Members in Biogeochemical Transformations in Oil Reservoirs.</title>
        <authorList>
            <person name="Hu P."/>
            <person name="Tom L."/>
            <person name="Singh A."/>
            <person name="Thomas B.C."/>
            <person name="Baker B.J."/>
            <person name="Piceno Y.M."/>
            <person name="Andersen G.L."/>
            <person name="Banfield J.F."/>
        </authorList>
    </citation>
    <scope>NUCLEOTIDE SEQUENCE [LARGE SCALE GENOMIC DNA]</scope>
</reference>
<gene>
    <name evidence="2" type="ORF">XD82_0784</name>
    <name evidence="3" type="ORF">XE10_0488</name>
</gene>
<sequence length="266" mass="28570">MTNDDDSRTLILDIDTDDLQELSEYLDVLSSSTRLKILKVIERSPKDVRQISAAIETSYENTKKHLDKLLSIGVVRKEAGLSRPTAKGIHPVWKYSLVPGGLEAITRSLGLFSNLKLTLTDAVLAKRLAGVRETFSGEFTGQLPVVILLGGSEDGRVFPLGHDNIAIGRADPDAPGRAGQDIVLGEEYAAVTRISRPHARLTRRRDGAWLIEDCGSTGGTFVNGTPLDRGTRRELHDGDLVELAKGAPGATLVFVVSGGVPVPDAA</sequence>
<organism evidence="3 5">
    <name type="scientific">Methanoculleus marisnigri</name>
    <dbReference type="NCBI Taxonomy" id="2198"/>
    <lineage>
        <taxon>Archaea</taxon>
        <taxon>Methanobacteriati</taxon>
        <taxon>Methanobacteriota</taxon>
        <taxon>Stenosarchaea group</taxon>
        <taxon>Methanomicrobia</taxon>
        <taxon>Methanomicrobiales</taxon>
        <taxon>Methanomicrobiaceae</taxon>
        <taxon>Methanoculleus</taxon>
    </lineage>
</organism>
<dbReference type="PATRIC" id="fig|2198.3.peg.284"/>
<evidence type="ECO:0000313" key="5">
    <source>
        <dbReference type="Proteomes" id="UP000054598"/>
    </source>
</evidence>
<reference evidence="3" key="1">
    <citation type="journal article" date="2015" name="MBio">
        <title>Genome-resolved metagenomic analysis reveals roles for candidate phyla and other microbial community members in biogeochemical transformations in oil reservoirs.</title>
        <authorList>
            <person name="Hu P."/>
            <person name="Tom L."/>
            <person name="Singh A."/>
            <person name="Thomas B.C."/>
            <person name="Baker B.J."/>
            <person name="Piceno Y.M."/>
            <person name="Andersen G.L."/>
            <person name="Banfield J.F."/>
        </authorList>
    </citation>
    <scope>NUCLEOTIDE SEQUENCE [LARGE SCALE GENOMIC DNA]</scope>
    <source>
        <strain evidence="2">62_101</strain>
        <strain evidence="3">63_41</strain>
    </source>
</reference>
<dbReference type="EMBL" id="LGHE01000035">
    <property type="protein sequence ID" value="KUL03431.1"/>
    <property type="molecule type" value="Genomic_DNA"/>
</dbReference>
<accession>A0A101IXZ5</accession>
<dbReference type="InterPro" id="IPR008984">
    <property type="entry name" value="SMAD_FHA_dom_sf"/>
</dbReference>
<name>A0A101IXZ5_9EURY</name>
<dbReference type="InterPro" id="IPR036388">
    <property type="entry name" value="WH-like_DNA-bd_sf"/>
</dbReference>
<evidence type="ECO:0000313" key="2">
    <source>
        <dbReference type="EMBL" id="KUK62144.1"/>
    </source>
</evidence>
<feature type="domain" description="FHA" evidence="1">
    <location>
        <begin position="165"/>
        <end position="227"/>
    </location>
</feature>
<dbReference type="SUPFAM" id="SSF46785">
    <property type="entry name" value="Winged helix' DNA-binding domain"/>
    <property type="match status" value="1"/>
</dbReference>
<dbReference type="InterPro" id="IPR011991">
    <property type="entry name" value="ArsR-like_HTH"/>
</dbReference>
<dbReference type="InterPro" id="IPR036390">
    <property type="entry name" value="WH_DNA-bd_sf"/>
</dbReference>
<dbReference type="SMART" id="SM00240">
    <property type="entry name" value="FHA"/>
    <property type="match status" value="1"/>
</dbReference>
<dbReference type="SUPFAM" id="SSF49879">
    <property type="entry name" value="SMAD/FHA domain"/>
    <property type="match status" value="1"/>
</dbReference>
<evidence type="ECO:0000313" key="4">
    <source>
        <dbReference type="Proteomes" id="UP000054323"/>
    </source>
</evidence>
<dbReference type="AlphaFoldDB" id="A0A101IXZ5"/>
<proteinExistence type="predicted"/>
<evidence type="ECO:0000313" key="3">
    <source>
        <dbReference type="EMBL" id="KUL03431.1"/>
    </source>
</evidence>
<evidence type="ECO:0000259" key="1">
    <source>
        <dbReference type="PROSITE" id="PS50006"/>
    </source>
</evidence>
<dbReference type="Proteomes" id="UP000054323">
    <property type="component" value="Unassembled WGS sequence"/>
</dbReference>
<dbReference type="InterPro" id="IPR000253">
    <property type="entry name" value="FHA_dom"/>
</dbReference>
<dbReference type="Gene3D" id="2.60.200.20">
    <property type="match status" value="1"/>
</dbReference>